<keyword evidence="2" id="KW-1185">Reference proteome</keyword>
<gene>
    <name evidence="1" type="ORF">CPELLU_LOCUS7348</name>
</gene>
<evidence type="ECO:0000313" key="2">
    <source>
        <dbReference type="Proteomes" id="UP000789759"/>
    </source>
</evidence>
<sequence>MRPEIENKLVKQLSTSNFYYATQLLQYNALKYLLEEKYKIKRQKL</sequence>
<reference evidence="1" key="1">
    <citation type="submission" date="2021-06" db="EMBL/GenBank/DDBJ databases">
        <authorList>
            <person name="Kallberg Y."/>
            <person name="Tangrot J."/>
            <person name="Rosling A."/>
        </authorList>
    </citation>
    <scope>NUCLEOTIDE SEQUENCE</scope>
    <source>
        <strain evidence="1">FL966</strain>
    </source>
</reference>
<dbReference type="EMBL" id="CAJVQA010004889">
    <property type="protein sequence ID" value="CAG8608720.1"/>
    <property type="molecule type" value="Genomic_DNA"/>
</dbReference>
<dbReference type="Proteomes" id="UP000789759">
    <property type="component" value="Unassembled WGS sequence"/>
</dbReference>
<organism evidence="1 2">
    <name type="scientific">Cetraspora pellucida</name>
    <dbReference type="NCBI Taxonomy" id="1433469"/>
    <lineage>
        <taxon>Eukaryota</taxon>
        <taxon>Fungi</taxon>
        <taxon>Fungi incertae sedis</taxon>
        <taxon>Mucoromycota</taxon>
        <taxon>Glomeromycotina</taxon>
        <taxon>Glomeromycetes</taxon>
        <taxon>Diversisporales</taxon>
        <taxon>Gigasporaceae</taxon>
        <taxon>Cetraspora</taxon>
    </lineage>
</organism>
<dbReference type="AlphaFoldDB" id="A0A9N9GKM1"/>
<accession>A0A9N9GKM1</accession>
<protein>
    <submittedName>
        <fullName evidence="1">21458_t:CDS:1</fullName>
    </submittedName>
</protein>
<comment type="caution">
    <text evidence="1">The sequence shown here is derived from an EMBL/GenBank/DDBJ whole genome shotgun (WGS) entry which is preliminary data.</text>
</comment>
<evidence type="ECO:0000313" key="1">
    <source>
        <dbReference type="EMBL" id="CAG8608720.1"/>
    </source>
</evidence>
<proteinExistence type="predicted"/>
<name>A0A9N9GKM1_9GLOM</name>